<comment type="caution">
    <text evidence="1">The sequence shown here is derived from an EMBL/GenBank/DDBJ whole genome shotgun (WGS) entry which is preliminary data.</text>
</comment>
<organism evidence="1 2">
    <name type="scientific">Arthrobacter pityocampae</name>
    <dbReference type="NCBI Taxonomy" id="547334"/>
    <lineage>
        <taxon>Bacteria</taxon>
        <taxon>Bacillati</taxon>
        <taxon>Actinomycetota</taxon>
        <taxon>Actinomycetes</taxon>
        <taxon>Micrococcales</taxon>
        <taxon>Micrococcaceae</taxon>
        <taxon>Arthrobacter</taxon>
    </lineage>
</organism>
<dbReference type="AlphaFoldDB" id="A0A2S5J079"/>
<name>A0A2S5J079_9MICC</name>
<dbReference type="EMBL" id="PRKW01000002">
    <property type="protein sequence ID" value="PPB50150.1"/>
    <property type="molecule type" value="Genomic_DNA"/>
</dbReference>
<protein>
    <submittedName>
        <fullName evidence="1">Uncharacterized protein</fullName>
    </submittedName>
</protein>
<evidence type="ECO:0000313" key="2">
    <source>
        <dbReference type="Proteomes" id="UP000239297"/>
    </source>
</evidence>
<proteinExistence type="predicted"/>
<gene>
    <name evidence="1" type="ORF">C4K88_05655</name>
</gene>
<sequence length="453" mass="50426">MEPLIPADVVVVGTSTIVPDATRPVAAIVGQDSSVRWVVWPEADMPERSVERPRVWPTPNGAWLIYETEDTEDPTDLAERSTVFIARDGRVANFALRAGWPVGADDDGLWIGDPRTASEWMGAPDAPGRAQDDLGAAGVHPERLDWMPPEPFWPGEPPQEPDVSPHTSEIEMQARHGDDTERPITGLTGARTHYADRAGNGDAAPGAPLSTPETELVWLQTDGSRALILVDHLVHQVRLKGTQLTVQYYPTGPHQVFDQHHRNWNLAYEAREITVDVKDGLPDRIDTDLLPSRAVPTEANDYAAEDADDERHRRAVASWSNRLDLAGVEGTRWPLVESSDAARELAVTHLRVRFEGLDAPLVIWTSDHPGYRRAHSEYRNVEITVQGEWPATVVVVSFEHHIVPHARLRRRYRVFDDAGRPRTWAYATVHLDEDLYTGAFPPRSAAINGVLDI</sequence>
<evidence type="ECO:0000313" key="1">
    <source>
        <dbReference type="EMBL" id="PPB50150.1"/>
    </source>
</evidence>
<accession>A0A2S5J079</accession>
<reference evidence="1 2" key="1">
    <citation type="journal article" date="2014" name="Int. J. Syst. Evol. Microbiol.">
        <title>Arthrobacter pityocampae sp. nov., isolated from Thaumetopoea pityocampa (Lep., Thaumetopoeidae).</title>
        <authorList>
            <person name="Ince I.A."/>
            <person name="Demirbag Z."/>
            <person name="Kati H."/>
        </authorList>
    </citation>
    <scope>NUCLEOTIDE SEQUENCE [LARGE SCALE GENOMIC DNA]</scope>
    <source>
        <strain evidence="1 2">Tp2</strain>
    </source>
</reference>
<keyword evidence="2" id="KW-1185">Reference proteome</keyword>
<dbReference type="Proteomes" id="UP000239297">
    <property type="component" value="Unassembled WGS sequence"/>
</dbReference>